<gene>
    <name evidence="17" type="ORF">NLJ89_g3383</name>
</gene>
<dbReference type="Gene3D" id="3.30.70.560">
    <property type="entry name" value="7,8-Dihydro-6-hydroxymethylpterin-pyrophosphokinase HPPK"/>
    <property type="match status" value="1"/>
</dbReference>
<comment type="pathway">
    <text evidence="5">Cofactor biosynthesis; tetrahydrofolate biosynthesis; 2-amino-4-hydroxy-6-hydroxymethyl-7,8-dihydropteridine diphosphate from 7,8-dihydroneopterin triphosphate: step 4/4.</text>
</comment>
<comment type="catalytic activity">
    <reaction evidence="2">
        <text>6-hydroxymethyl-7,8-dihydropterin + ATP = (7,8-dihydropterin-6-yl)methyl diphosphate + AMP + H(+)</text>
        <dbReference type="Rhea" id="RHEA:11412"/>
        <dbReference type="ChEBI" id="CHEBI:15378"/>
        <dbReference type="ChEBI" id="CHEBI:30616"/>
        <dbReference type="ChEBI" id="CHEBI:44841"/>
        <dbReference type="ChEBI" id="CHEBI:72950"/>
        <dbReference type="ChEBI" id="CHEBI:456215"/>
        <dbReference type="EC" id="2.7.6.3"/>
    </reaction>
</comment>
<evidence type="ECO:0000256" key="12">
    <source>
        <dbReference type="ARBA" id="ARBA00022840"/>
    </source>
</evidence>
<dbReference type="PANTHER" id="PTHR20941">
    <property type="entry name" value="FOLATE SYNTHESIS PROTEINS"/>
    <property type="match status" value="1"/>
</dbReference>
<dbReference type="Gene3D" id="3.30.1130.10">
    <property type="match status" value="2"/>
</dbReference>
<comment type="pathway">
    <text evidence="4">Cofactor biosynthesis; tetrahydrofolate biosynthesis; 7,8-dihydrofolate from 2-amino-4-hydroxy-6-hydroxymethyl-7,8-dihydropteridine diphosphate and 4-aminobenzoate: step 1/2.</text>
</comment>
<dbReference type="Pfam" id="PF00809">
    <property type="entry name" value="Pterin_bind"/>
    <property type="match status" value="2"/>
</dbReference>
<keyword evidence="13" id="KW-0460">Magnesium</keyword>
<dbReference type="InterPro" id="IPR035907">
    <property type="entry name" value="Hppk_sf"/>
</dbReference>
<comment type="caution">
    <text evidence="17">The sequence shown here is derived from an EMBL/GenBank/DDBJ whole genome shotgun (WGS) entry which is preliminary data.</text>
</comment>
<dbReference type="PROSITE" id="PS50972">
    <property type="entry name" value="PTERIN_BINDING"/>
    <property type="match status" value="1"/>
</dbReference>
<evidence type="ECO:0000256" key="3">
    <source>
        <dbReference type="ARBA" id="ARBA00001946"/>
    </source>
</evidence>
<dbReference type="GO" id="GO:0016301">
    <property type="term" value="F:kinase activity"/>
    <property type="evidence" value="ECO:0007669"/>
    <property type="project" value="UniProtKB-KW"/>
</dbReference>
<dbReference type="CDD" id="cd00483">
    <property type="entry name" value="HPPK"/>
    <property type="match status" value="1"/>
</dbReference>
<evidence type="ECO:0000256" key="7">
    <source>
        <dbReference type="ARBA" id="ARBA00009951"/>
    </source>
</evidence>
<dbReference type="GO" id="GO:0046656">
    <property type="term" value="P:folic acid biosynthetic process"/>
    <property type="evidence" value="ECO:0007669"/>
    <property type="project" value="UniProtKB-KW"/>
</dbReference>
<comment type="similarity">
    <text evidence="6">In the N-terminal section; belongs to the DHNA family.</text>
</comment>
<proteinExistence type="inferred from homology"/>
<dbReference type="SUPFAM" id="SSF51717">
    <property type="entry name" value="Dihydropteroate synthetase-like"/>
    <property type="match status" value="1"/>
</dbReference>
<dbReference type="GO" id="GO:0003848">
    <property type="term" value="F:2-amino-4-hydroxy-6-hydroxymethyldihydropteridine diphosphokinase activity"/>
    <property type="evidence" value="ECO:0007669"/>
    <property type="project" value="UniProtKB-EC"/>
</dbReference>
<dbReference type="InterPro" id="IPR000489">
    <property type="entry name" value="Pterin-binding_dom"/>
</dbReference>
<evidence type="ECO:0000256" key="14">
    <source>
        <dbReference type="ARBA" id="ARBA00022909"/>
    </source>
</evidence>
<dbReference type="PANTHER" id="PTHR20941:SF1">
    <property type="entry name" value="FOLIC ACID SYNTHESIS PROTEIN FOL1"/>
    <property type="match status" value="1"/>
</dbReference>
<evidence type="ECO:0000313" key="17">
    <source>
        <dbReference type="EMBL" id="KAJ3512686.1"/>
    </source>
</evidence>
<dbReference type="Pfam" id="PF02152">
    <property type="entry name" value="FolB"/>
    <property type="match status" value="2"/>
</dbReference>
<keyword evidence="11" id="KW-0418">Kinase</keyword>
<evidence type="ECO:0000259" key="16">
    <source>
        <dbReference type="PROSITE" id="PS50972"/>
    </source>
</evidence>
<dbReference type="InterPro" id="IPR000550">
    <property type="entry name" value="Hppk"/>
</dbReference>
<keyword evidence="8" id="KW-0808">Transferase</keyword>
<keyword evidence="15" id="KW-0511">Multifunctional enzyme</keyword>
<dbReference type="InterPro" id="IPR006390">
    <property type="entry name" value="DHP_synth_dom"/>
</dbReference>
<evidence type="ECO:0000256" key="11">
    <source>
        <dbReference type="ARBA" id="ARBA00022777"/>
    </source>
</evidence>
<keyword evidence="10" id="KW-0547">Nucleotide-binding</keyword>
<accession>A0A9W8MYI1</accession>
<dbReference type="GO" id="GO:0005524">
    <property type="term" value="F:ATP binding"/>
    <property type="evidence" value="ECO:0007669"/>
    <property type="project" value="UniProtKB-KW"/>
</dbReference>
<evidence type="ECO:0000256" key="1">
    <source>
        <dbReference type="ARBA" id="ARBA00000012"/>
    </source>
</evidence>
<reference evidence="17" key="1">
    <citation type="submission" date="2022-07" db="EMBL/GenBank/DDBJ databases">
        <title>Genome Sequence of Agrocybe chaxingu.</title>
        <authorList>
            <person name="Buettner E."/>
        </authorList>
    </citation>
    <scope>NUCLEOTIDE SEQUENCE</scope>
    <source>
        <strain evidence="17">MP-N11</strain>
    </source>
</reference>
<evidence type="ECO:0000256" key="15">
    <source>
        <dbReference type="ARBA" id="ARBA00023268"/>
    </source>
</evidence>
<dbReference type="Gene3D" id="3.20.20.20">
    <property type="entry name" value="Dihydropteroate synthase-like"/>
    <property type="match status" value="1"/>
</dbReference>
<dbReference type="EMBL" id="JANKHO010000242">
    <property type="protein sequence ID" value="KAJ3512686.1"/>
    <property type="molecule type" value="Genomic_DNA"/>
</dbReference>
<evidence type="ECO:0000256" key="9">
    <source>
        <dbReference type="ARBA" id="ARBA00022723"/>
    </source>
</evidence>
<dbReference type="InterPro" id="IPR045031">
    <property type="entry name" value="DHP_synth-like"/>
</dbReference>
<organism evidence="17 18">
    <name type="scientific">Agrocybe chaxingu</name>
    <dbReference type="NCBI Taxonomy" id="84603"/>
    <lineage>
        <taxon>Eukaryota</taxon>
        <taxon>Fungi</taxon>
        <taxon>Dikarya</taxon>
        <taxon>Basidiomycota</taxon>
        <taxon>Agaricomycotina</taxon>
        <taxon>Agaricomycetes</taxon>
        <taxon>Agaricomycetidae</taxon>
        <taxon>Agaricales</taxon>
        <taxon>Agaricineae</taxon>
        <taxon>Strophariaceae</taxon>
        <taxon>Agrocybe</taxon>
    </lineage>
</organism>
<keyword evidence="9" id="KW-0479">Metal-binding</keyword>
<dbReference type="CDD" id="cd00739">
    <property type="entry name" value="DHPS"/>
    <property type="match status" value="1"/>
</dbReference>
<evidence type="ECO:0000256" key="10">
    <source>
        <dbReference type="ARBA" id="ARBA00022741"/>
    </source>
</evidence>
<evidence type="ECO:0000256" key="4">
    <source>
        <dbReference type="ARBA" id="ARBA00004763"/>
    </source>
</evidence>
<dbReference type="PROSITE" id="PS00794">
    <property type="entry name" value="HPPK"/>
    <property type="match status" value="1"/>
</dbReference>
<keyword evidence="12" id="KW-0067">ATP-binding</keyword>
<dbReference type="GO" id="GO:0046654">
    <property type="term" value="P:tetrahydrofolate biosynthetic process"/>
    <property type="evidence" value="ECO:0007669"/>
    <property type="project" value="TreeGrafter"/>
</dbReference>
<dbReference type="SMART" id="SM00905">
    <property type="entry name" value="FolB"/>
    <property type="match status" value="1"/>
</dbReference>
<dbReference type="NCBIfam" id="TIGR01498">
    <property type="entry name" value="folK"/>
    <property type="match status" value="1"/>
</dbReference>
<evidence type="ECO:0000256" key="6">
    <source>
        <dbReference type="ARBA" id="ARBA00009640"/>
    </source>
</evidence>
<keyword evidence="14" id="KW-0289">Folate biosynthesis</keyword>
<evidence type="ECO:0000313" key="18">
    <source>
        <dbReference type="Proteomes" id="UP001148786"/>
    </source>
</evidence>
<dbReference type="SUPFAM" id="SSF55083">
    <property type="entry name" value="6-hydroxymethyl-7,8-dihydropterin pyrophosphokinase, HPPK"/>
    <property type="match status" value="1"/>
</dbReference>
<comment type="cofactor">
    <cofactor evidence="3">
        <name>Mg(2+)</name>
        <dbReference type="ChEBI" id="CHEBI:18420"/>
    </cofactor>
</comment>
<dbReference type="GO" id="GO:0005740">
    <property type="term" value="C:mitochondrial envelope"/>
    <property type="evidence" value="ECO:0007669"/>
    <property type="project" value="TreeGrafter"/>
</dbReference>
<feature type="domain" description="Pterin-binding" evidence="16">
    <location>
        <begin position="503"/>
        <end position="831"/>
    </location>
</feature>
<dbReference type="InterPro" id="IPR011005">
    <property type="entry name" value="Dihydropteroate_synth-like_sf"/>
</dbReference>
<evidence type="ECO:0000256" key="13">
    <source>
        <dbReference type="ARBA" id="ARBA00022842"/>
    </source>
</evidence>
<protein>
    <recommendedName>
        <fullName evidence="16">Pterin-binding domain-containing protein</fullName>
    </recommendedName>
</protein>
<sequence>MPQISRPAANQRQQDVIRINDLLVTVLLSSGARWPQENAEPVEQPISISLSIFYNISRTAWRDDLRFSLNYAEVAKVIRKATISKSFLCIQGVSRHVSDTVFQNFTPRGASETHVRVVQLKGPLHCRSVAVEHLAGLSQDANWQRRNIIHHIEDLTSPVIVGVKAAERLEKQDVVINVSIDTGLQGLSPEDGIEIRSVTSHIYEAISSTRFLTLEALTSFIAAKTLSIMPSYQTSPVVTVRAAKPSALVFAESAEVQIVRTFDDYPELSTLNYDKKSNLSSFKTPQSSRHIVAIALGSNLGDSFHNIEFALRLLESPHDILHDDAEFIDAEVDIIDTSFLYETAPMYVTDQPSFTNCACMIETNIPPTTLLALLKAIESKVGRVPSIRNGPRAVDLDIIFYDSQIIDTRDIKENLDSLDGELVVPHPRIQGREFVLRPLNDMIPDYVHPVLKKSVQTLFNEIYDPSAPPMNKVIPFPRTPFSPPLQHPKTSTLTGPQSTTRKTHIMATLNVTPDSFSDGSTHNVLPTALTYVKSSVAAGATIIDIGGYSTRPGAAFVPVDEEIARVVPAIEAIRDRKVLSELDPESTTRECGTEELLQRIVDTLISIDTFRWEVAEAAIKAGANCINDVYAFSGPDSWSPAPIGTSEGDRVAEYATKLKAISRKYAVPVVLMHSRGDAGKNKDYSSYDYASGGSVLEGVRVELGAKVDGIVKGKGGLRRWLVIVDPGIGFSKSLEGNLQVLRSAKDIVANLLIGDAIRAPLYRNPLRGYPQLIGASRKSFLGAILAQGPDGRETKPKERTWATAAAVTCAIQQDALVVRVHDVKEMADVVQVAHALWS</sequence>
<dbReference type="GO" id="GO:0004150">
    <property type="term" value="F:dihydroneopterin aldolase activity"/>
    <property type="evidence" value="ECO:0007669"/>
    <property type="project" value="InterPro"/>
</dbReference>
<comment type="catalytic activity">
    <reaction evidence="1">
        <text>(7,8-dihydropterin-6-yl)methyl diphosphate + 4-aminobenzoate = 7,8-dihydropteroate + diphosphate</text>
        <dbReference type="Rhea" id="RHEA:19949"/>
        <dbReference type="ChEBI" id="CHEBI:17836"/>
        <dbReference type="ChEBI" id="CHEBI:17839"/>
        <dbReference type="ChEBI" id="CHEBI:33019"/>
        <dbReference type="ChEBI" id="CHEBI:72950"/>
        <dbReference type="EC" id="2.5.1.15"/>
    </reaction>
</comment>
<dbReference type="Proteomes" id="UP001148786">
    <property type="component" value="Unassembled WGS sequence"/>
</dbReference>
<dbReference type="GO" id="GO:0004156">
    <property type="term" value="F:dihydropteroate synthase activity"/>
    <property type="evidence" value="ECO:0007669"/>
    <property type="project" value="UniProtKB-EC"/>
</dbReference>
<dbReference type="Pfam" id="PF01288">
    <property type="entry name" value="HPPK"/>
    <property type="match status" value="1"/>
</dbReference>
<dbReference type="OrthoDB" id="615426at2759"/>
<evidence type="ECO:0000256" key="8">
    <source>
        <dbReference type="ARBA" id="ARBA00022679"/>
    </source>
</evidence>
<dbReference type="GO" id="GO:0046872">
    <property type="term" value="F:metal ion binding"/>
    <property type="evidence" value="ECO:0007669"/>
    <property type="project" value="UniProtKB-KW"/>
</dbReference>
<evidence type="ECO:0000256" key="5">
    <source>
        <dbReference type="ARBA" id="ARBA00005051"/>
    </source>
</evidence>
<comment type="similarity">
    <text evidence="7">In the C-terminal section; belongs to the DHPS family.</text>
</comment>
<dbReference type="InterPro" id="IPR006157">
    <property type="entry name" value="FolB_dom"/>
</dbReference>
<evidence type="ECO:0000256" key="2">
    <source>
        <dbReference type="ARBA" id="ARBA00000198"/>
    </source>
</evidence>
<dbReference type="PROSITE" id="PS00793">
    <property type="entry name" value="DHPS_2"/>
    <property type="match status" value="1"/>
</dbReference>
<name>A0A9W8MYI1_9AGAR</name>
<dbReference type="SUPFAM" id="SSF55620">
    <property type="entry name" value="Tetrahydrobiopterin biosynthesis enzymes-like"/>
    <property type="match status" value="2"/>
</dbReference>
<dbReference type="InterPro" id="IPR043133">
    <property type="entry name" value="GTP-CH-I_C/QueF"/>
</dbReference>
<keyword evidence="18" id="KW-1185">Reference proteome</keyword>
<dbReference type="AlphaFoldDB" id="A0A9W8MYI1"/>